<evidence type="ECO:0000313" key="2">
    <source>
        <dbReference type="Proteomes" id="UP000430272"/>
    </source>
</evidence>
<keyword evidence="2" id="KW-1185">Reference proteome</keyword>
<dbReference type="Proteomes" id="UP000430272">
    <property type="component" value="Unassembled WGS sequence"/>
</dbReference>
<sequence length="226" mass="24157">MDHSPRVAILVARLSEGAASCLASLAGQRGFGEEDIFFASGTDWAETLNRAWQAAIATERDYDAFVWIDEKLTLDHGALDRLLADAAMVADPHEPLVMAGAVLSPMRDRTVGGAFVQRDPSHPLSLDLVRADRVPQMAASVTGEAVLVTRVAHAELGFLNTDLTGPRAALDYGLRAYGMGLPVMLAGEPVGVLETEREAMDWSDDPAMASLHAPDLLTRLRGAIGL</sequence>
<comment type="caution">
    <text evidence="1">The sequence shown here is derived from an EMBL/GenBank/DDBJ whole genome shotgun (WGS) entry which is preliminary data.</text>
</comment>
<accession>A0A844Y3I3</accession>
<protein>
    <submittedName>
        <fullName evidence="1">Uncharacterized protein</fullName>
    </submittedName>
</protein>
<proteinExistence type="predicted"/>
<dbReference type="EMBL" id="WTYD01000001">
    <property type="protein sequence ID" value="MXO52765.1"/>
    <property type="molecule type" value="Genomic_DNA"/>
</dbReference>
<evidence type="ECO:0000313" key="1">
    <source>
        <dbReference type="EMBL" id="MXO52765.1"/>
    </source>
</evidence>
<dbReference type="RefSeq" id="WP_160659704.1">
    <property type="nucleotide sequence ID" value="NZ_BAABDV010000001.1"/>
</dbReference>
<dbReference type="AlphaFoldDB" id="A0A844Y3I3"/>
<organism evidence="1 2">
    <name type="scientific">Qipengyuania pelagi</name>
    <dbReference type="NCBI Taxonomy" id="994320"/>
    <lineage>
        <taxon>Bacteria</taxon>
        <taxon>Pseudomonadati</taxon>
        <taxon>Pseudomonadota</taxon>
        <taxon>Alphaproteobacteria</taxon>
        <taxon>Sphingomonadales</taxon>
        <taxon>Erythrobacteraceae</taxon>
        <taxon>Qipengyuania</taxon>
    </lineage>
</organism>
<dbReference type="OrthoDB" id="9806525at2"/>
<name>A0A844Y3I3_9SPHN</name>
<reference evidence="1 2" key="1">
    <citation type="submission" date="2019-12" db="EMBL/GenBank/DDBJ databases">
        <title>Genomic-based taxomic classification of the family Erythrobacteraceae.</title>
        <authorList>
            <person name="Xu L."/>
        </authorList>
    </citation>
    <scope>NUCLEOTIDE SEQUENCE [LARGE SCALE GENOMIC DNA]</scope>
    <source>
        <strain evidence="1 2">JCM 17468</strain>
    </source>
</reference>
<gene>
    <name evidence="1" type="ORF">GRI47_01930</name>
</gene>